<keyword evidence="1" id="KW-0647">Proteasome</keyword>
<organism evidence="1 2">
    <name type="scientific">Russula earlei</name>
    <dbReference type="NCBI Taxonomy" id="71964"/>
    <lineage>
        <taxon>Eukaryota</taxon>
        <taxon>Fungi</taxon>
        <taxon>Dikarya</taxon>
        <taxon>Basidiomycota</taxon>
        <taxon>Agaricomycotina</taxon>
        <taxon>Agaricomycetes</taxon>
        <taxon>Russulales</taxon>
        <taxon>Russulaceae</taxon>
        <taxon>Russula</taxon>
    </lineage>
</organism>
<name>A0ACC0UR18_9AGAM</name>
<dbReference type="EMBL" id="JAGFNK010000001">
    <property type="protein sequence ID" value="KAI9513524.1"/>
    <property type="molecule type" value="Genomic_DNA"/>
</dbReference>
<protein>
    <submittedName>
        <fullName evidence="1">26S proteasome subunit RPN7-domain-containing protein</fullName>
    </submittedName>
</protein>
<sequence length="498" mass="54897">MSSMDVDPVEDVEMTYYGASQNEGSSSRGHWAVIVDDTHPFDLDTYISGYSGRAAIDRLIHIISLSPSLAPQAFRRALELLTAPTQRDPEYYKTILGTYEAATNRHGVRLPPLEELLPDHSPYLAWVEETNERNNAERRKLEVELKTYTGNMIKESIRMAYRDLASFYRTTGSFENSLRHLTKSREFCATTQDMLEMCLSVLELLLEQRSFSHIPTYVFKAESALDSVGTSGHSSTSLGIGQSGAAAKKIDLHQAVEAKLALCSALSHLANGNYAKATHGFLHPMSVLTLTPWAGTIVSVGDIAVYATLCALATLGRTELRARVIESEGLAGEGEGMKELLDAWMASNFRAVLGLLEKFSARHLLDPLLGPHVANLTALIRTRAVVLYFQPFATIRLDRMSAAFGWTVEDTEREVVALIQRGDIHGRVDTQNKILRARSTNHRAQLYAHALKAGAEMQSATNKLLLRLQLQQANLVVRKTQPPPAPTATAGASEHAEQ</sequence>
<proteinExistence type="predicted"/>
<dbReference type="Proteomes" id="UP001207468">
    <property type="component" value="Unassembled WGS sequence"/>
</dbReference>
<accession>A0ACC0UR18</accession>
<evidence type="ECO:0000313" key="2">
    <source>
        <dbReference type="Proteomes" id="UP001207468"/>
    </source>
</evidence>
<gene>
    <name evidence="1" type="ORF">F5148DRAFT_10449</name>
</gene>
<reference evidence="1" key="1">
    <citation type="submission" date="2021-03" db="EMBL/GenBank/DDBJ databases">
        <title>Evolutionary priming and transition to the ectomycorrhizal habit in an iconic lineage of mushroom-forming fungi: is preadaptation a requirement?</title>
        <authorList>
            <consortium name="DOE Joint Genome Institute"/>
            <person name="Looney B.P."/>
            <person name="Miyauchi S."/>
            <person name="Morin E."/>
            <person name="Drula E."/>
            <person name="Courty P.E."/>
            <person name="Chicoki N."/>
            <person name="Fauchery L."/>
            <person name="Kohler A."/>
            <person name="Kuo A."/>
            <person name="LaButti K."/>
            <person name="Pangilinan J."/>
            <person name="Lipzen A."/>
            <person name="Riley R."/>
            <person name="Andreopoulos W."/>
            <person name="He G."/>
            <person name="Johnson J."/>
            <person name="Barry K.W."/>
            <person name="Grigoriev I.V."/>
            <person name="Nagy L."/>
            <person name="Hibbett D."/>
            <person name="Henrissat B."/>
            <person name="Matheny P.B."/>
            <person name="Labbe J."/>
            <person name="Martin A.F."/>
        </authorList>
    </citation>
    <scope>NUCLEOTIDE SEQUENCE</scope>
    <source>
        <strain evidence="1">BPL698</strain>
    </source>
</reference>
<comment type="caution">
    <text evidence="1">The sequence shown here is derived from an EMBL/GenBank/DDBJ whole genome shotgun (WGS) entry which is preliminary data.</text>
</comment>
<keyword evidence="2" id="KW-1185">Reference proteome</keyword>
<evidence type="ECO:0000313" key="1">
    <source>
        <dbReference type="EMBL" id="KAI9513524.1"/>
    </source>
</evidence>